<name>R8BE30_PHAM7</name>
<dbReference type="InterPro" id="IPR036259">
    <property type="entry name" value="MFS_trans_sf"/>
</dbReference>
<evidence type="ECO:0000256" key="5">
    <source>
        <dbReference type="ARBA" id="ARBA00023136"/>
    </source>
</evidence>
<keyword evidence="8" id="KW-1185">Reference proteome</keyword>
<evidence type="ECO:0000256" key="4">
    <source>
        <dbReference type="ARBA" id="ARBA00022989"/>
    </source>
</evidence>
<evidence type="ECO:0000256" key="2">
    <source>
        <dbReference type="ARBA" id="ARBA00022448"/>
    </source>
</evidence>
<accession>R8BE30</accession>
<dbReference type="GO" id="GO:0022857">
    <property type="term" value="F:transmembrane transporter activity"/>
    <property type="evidence" value="ECO:0007669"/>
    <property type="project" value="TreeGrafter"/>
</dbReference>
<dbReference type="eggNOG" id="KOG2533">
    <property type="taxonomic scope" value="Eukaryota"/>
</dbReference>
<dbReference type="PANTHER" id="PTHR43791">
    <property type="entry name" value="PERMEASE-RELATED"/>
    <property type="match status" value="1"/>
</dbReference>
<dbReference type="RefSeq" id="XP_007917800.1">
    <property type="nucleotide sequence ID" value="XM_007919609.1"/>
</dbReference>
<dbReference type="HOGENOM" id="CLU_1897657_0_0_1"/>
<sequence length="134" mass="14957">MSSIAEKLEDHVLKTEPAGSSNTSTDVVEDGEVDIHADWTDAEEKAIRRKFDLTIVPMVTVLYMCCAIDRANIGNAKIEGMADDLNLIGYRYNIILSIFFIVYLSVEVPSNIILKHVGPRFYSQYTFVVGIKPA</sequence>
<dbReference type="AlphaFoldDB" id="R8BE30"/>
<reference evidence="8" key="1">
    <citation type="journal article" date="2013" name="Genome Announc.">
        <title>Draft genome sequence of the ascomycete Phaeoacremonium aleophilum strain UCR-PA7, a causal agent of the esca disease complex in grapevines.</title>
        <authorList>
            <person name="Blanco-Ulate B."/>
            <person name="Rolshausen P."/>
            <person name="Cantu D."/>
        </authorList>
    </citation>
    <scope>NUCLEOTIDE SEQUENCE [LARGE SCALE GENOMIC DNA]</scope>
    <source>
        <strain evidence="8">UCR-PA7</strain>
    </source>
</reference>
<keyword evidence="4 6" id="KW-1133">Transmembrane helix</keyword>
<dbReference type="GeneID" id="19327798"/>
<dbReference type="OrthoDB" id="2250022at2759"/>
<protein>
    <submittedName>
        <fullName evidence="7">Putative major facilitator superfamily protein</fullName>
    </submittedName>
</protein>
<dbReference type="PANTHER" id="PTHR43791:SF53">
    <property type="entry name" value="MAJOR FACILITATOR SUPERFAMILY (MFS) PROFILE DOMAIN-CONTAINING PROTEIN"/>
    <property type="match status" value="1"/>
</dbReference>
<evidence type="ECO:0000256" key="1">
    <source>
        <dbReference type="ARBA" id="ARBA00004141"/>
    </source>
</evidence>
<comment type="subcellular location">
    <subcellularLocation>
        <location evidence="1">Membrane</location>
        <topology evidence="1">Multi-pass membrane protein</topology>
    </subcellularLocation>
</comment>
<dbReference type="Gene3D" id="1.20.1250.20">
    <property type="entry name" value="MFS general substrate transporter like domains"/>
    <property type="match status" value="1"/>
</dbReference>
<dbReference type="GO" id="GO:0016020">
    <property type="term" value="C:membrane"/>
    <property type="evidence" value="ECO:0007669"/>
    <property type="project" value="UniProtKB-SubCell"/>
</dbReference>
<organism evidence="7 8">
    <name type="scientific">Phaeoacremonium minimum (strain UCR-PA7)</name>
    <name type="common">Esca disease fungus</name>
    <name type="synonym">Togninia minima</name>
    <dbReference type="NCBI Taxonomy" id="1286976"/>
    <lineage>
        <taxon>Eukaryota</taxon>
        <taxon>Fungi</taxon>
        <taxon>Dikarya</taxon>
        <taxon>Ascomycota</taxon>
        <taxon>Pezizomycotina</taxon>
        <taxon>Sordariomycetes</taxon>
        <taxon>Sordariomycetidae</taxon>
        <taxon>Togniniales</taxon>
        <taxon>Togniniaceae</taxon>
        <taxon>Phaeoacremonium</taxon>
    </lineage>
</organism>
<evidence type="ECO:0000256" key="3">
    <source>
        <dbReference type="ARBA" id="ARBA00022692"/>
    </source>
</evidence>
<keyword evidence="3 6" id="KW-0812">Transmembrane</keyword>
<gene>
    <name evidence="7" type="ORF">UCRPA7_7074</name>
</gene>
<evidence type="ECO:0000313" key="8">
    <source>
        <dbReference type="Proteomes" id="UP000014074"/>
    </source>
</evidence>
<keyword evidence="5 6" id="KW-0472">Membrane</keyword>
<dbReference type="KEGG" id="tmn:UCRPA7_7074"/>
<proteinExistence type="predicted"/>
<dbReference type="EMBL" id="KB933264">
    <property type="protein sequence ID" value="EON97563.1"/>
    <property type="molecule type" value="Genomic_DNA"/>
</dbReference>
<evidence type="ECO:0000313" key="7">
    <source>
        <dbReference type="EMBL" id="EON97563.1"/>
    </source>
</evidence>
<dbReference type="SUPFAM" id="SSF103473">
    <property type="entry name" value="MFS general substrate transporter"/>
    <property type="match status" value="1"/>
</dbReference>
<dbReference type="Proteomes" id="UP000014074">
    <property type="component" value="Unassembled WGS sequence"/>
</dbReference>
<evidence type="ECO:0000256" key="6">
    <source>
        <dbReference type="SAM" id="Phobius"/>
    </source>
</evidence>
<keyword evidence="2" id="KW-0813">Transport</keyword>
<feature type="transmembrane region" description="Helical" evidence="6">
    <location>
        <begin position="93"/>
        <end position="114"/>
    </location>
</feature>